<reference evidence="1 2" key="1">
    <citation type="journal article" date="2012" name="Environ. Microbiol.">
        <title>The genome of the ammonia-oxidizing Candidatus Nitrososphaera gargensis: insights into metabolic versatility and environmental adaptations.</title>
        <authorList>
            <person name="Spang A."/>
            <person name="Poehlein A."/>
            <person name="Offre P."/>
            <person name="Zumbragel S."/>
            <person name="Haider S."/>
            <person name="Rychlik N."/>
            <person name="Nowka B."/>
            <person name="Schmeisser C."/>
            <person name="Lebedeva E.V."/>
            <person name="Rattei T."/>
            <person name="Bohm C."/>
            <person name="Schmid M."/>
            <person name="Galushko A."/>
            <person name="Hatzenpichler R."/>
            <person name="Weinmaier T."/>
            <person name="Daniel R."/>
            <person name="Schleper C."/>
            <person name="Spieck E."/>
            <person name="Streit W."/>
            <person name="Wagner M."/>
        </authorList>
    </citation>
    <scope>NUCLEOTIDE SEQUENCE [LARGE SCALE GENOMIC DNA]</scope>
    <source>
        <strain evidence="2">Ga9.2</strain>
    </source>
</reference>
<dbReference type="Proteomes" id="UP000008037">
    <property type="component" value="Chromosome"/>
</dbReference>
<dbReference type="EMBL" id="CP002408">
    <property type="protein sequence ID" value="AFU57694.1"/>
    <property type="molecule type" value="Genomic_DNA"/>
</dbReference>
<dbReference type="BioCyc" id="CNIT1237085:G1324-749-MONOMER"/>
<proteinExistence type="predicted"/>
<dbReference type="AlphaFoldDB" id="K0IMA4"/>
<dbReference type="InParanoid" id="K0IMA4"/>
<gene>
    <name evidence="1" type="ordered locus">Ngar_c07510</name>
</gene>
<evidence type="ECO:0008006" key="3">
    <source>
        <dbReference type="Google" id="ProtNLM"/>
    </source>
</evidence>
<protein>
    <recommendedName>
        <fullName evidence="3">Transcriptional regulator</fullName>
    </recommendedName>
</protein>
<dbReference type="KEGG" id="nga:Ngar_c07510"/>
<keyword evidence="2" id="KW-1185">Reference proteome</keyword>
<evidence type="ECO:0000313" key="2">
    <source>
        <dbReference type="Proteomes" id="UP000008037"/>
    </source>
</evidence>
<sequence>MTEMLSFYYEDALTILQELADAISQKIILSTIDTAKPAQQIAADNGLPLSSTYKKIRKLCNMKLLCVDRIQIDNSGKKVFFYKSKIRSCQFYLRQDGPLLQFERNEAACVIEGIRVSR</sequence>
<name>K0IMA4_NITGG</name>
<accession>K0IMA4</accession>
<evidence type="ECO:0000313" key="1">
    <source>
        <dbReference type="EMBL" id="AFU57694.1"/>
    </source>
</evidence>
<organism evidence="1 2">
    <name type="scientific">Nitrososphaera gargensis (strain Ga9.2)</name>
    <dbReference type="NCBI Taxonomy" id="1237085"/>
    <lineage>
        <taxon>Archaea</taxon>
        <taxon>Nitrososphaerota</taxon>
        <taxon>Nitrososphaeria</taxon>
        <taxon>Nitrososphaerales</taxon>
        <taxon>Nitrososphaeraceae</taxon>
        <taxon>Nitrososphaera</taxon>
    </lineage>
</organism>
<dbReference type="HOGENOM" id="CLU_124803_5_1_2"/>